<dbReference type="GO" id="GO:0005576">
    <property type="term" value="C:extracellular region"/>
    <property type="evidence" value="ECO:0007669"/>
    <property type="project" value="UniProtKB-SubCell"/>
</dbReference>
<comment type="caution">
    <text evidence="18">The sequence shown here is derived from an EMBL/GenBank/DDBJ whole genome shotgun (WGS) entry which is preliminary data.</text>
</comment>
<dbReference type="PROSITE" id="PS00134">
    <property type="entry name" value="TRYPSIN_HIS"/>
    <property type="match status" value="1"/>
</dbReference>
<keyword evidence="4" id="KW-0813">Transport</keyword>
<dbReference type="FunFam" id="2.40.10.10:FF:000156">
    <property type="entry name" value="MIP06385p"/>
    <property type="match status" value="1"/>
</dbReference>
<evidence type="ECO:0000256" key="15">
    <source>
        <dbReference type="SAM" id="Phobius"/>
    </source>
</evidence>
<keyword evidence="11" id="KW-1015">Disulfide bond</keyword>
<dbReference type="Pfam" id="PF08016">
    <property type="entry name" value="PKD_channel"/>
    <property type="match status" value="1"/>
</dbReference>
<feature type="transmembrane region" description="Helical" evidence="15">
    <location>
        <begin position="703"/>
        <end position="721"/>
    </location>
</feature>
<dbReference type="NCBIfam" id="TIGR00788">
    <property type="entry name" value="fbt"/>
    <property type="match status" value="1"/>
</dbReference>
<feature type="transmembrane region" description="Helical" evidence="15">
    <location>
        <begin position="517"/>
        <end position="536"/>
    </location>
</feature>
<keyword evidence="8 15" id="KW-1133">Transmembrane helix</keyword>
<evidence type="ECO:0000256" key="9">
    <source>
        <dbReference type="ARBA" id="ARBA00023026"/>
    </source>
</evidence>
<keyword evidence="13" id="KW-0720">Serine protease</keyword>
<accession>A0A8J5IYG1</accession>
<evidence type="ECO:0000313" key="19">
    <source>
        <dbReference type="Proteomes" id="UP000709295"/>
    </source>
</evidence>
<dbReference type="InterPro" id="IPR013122">
    <property type="entry name" value="PKD1_2_channel"/>
</dbReference>
<evidence type="ECO:0000256" key="5">
    <source>
        <dbReference type="ARBA" id="ARBA00022525"/>
    </source>
</evidence>
<dbReference type="PANTHER" id="PTHR31585:SF6">
    <property type="entry name" value="FOLATE-BIOPTERIN TRANSPORTER 2-RELATED"/>
    <property type="match status" value="1"/>
</dbReference>
<evidence type="ECO:0000256" key="2">
    <source>
        <dbReference type="ARBA" id="ARBA00004613"/>
    </source>
</evidence>
<dbReference type="GO" id="GO:0006508">
    <property type="term" value="P:proteolysis"/>
    <property type="evidence" value="ECO:0007669"/>
    <property type="project" value="UniProtKB-KW"/>
</dbReference>
<feature type="signal peptide" evidence="16">
    <location>
        <begin position="1"/>
        <end position="23"/>
    </location>
</feature>
<keyword evidence="7 16" id="KW-0732">Signal</keyword>
<keyword evidence="13" id="KW-0378">Hydrolase</keyword>
<evidence type="ECO:0000256" key="16">
    <source>
        <dbReference type="SAM" id="SignalP"/>
    </source>
</evidence>
<reference evidence="18" key="1">
    <citation type="submission" date="2021-01" db="EMBL/GenBank/DDBJ databases">
        <title>Phytophthora aleatoria, a newly-described species from Pinus radiata is distinct from Phytophthora cactorum isolates based on comparative genomics.</title>
        <authorList>
            <person name="Mcdougal R."/>
            <person name="Panda P."/>
            <person name="Williams N."/>
            <person name="Studholme D.J."/>
        </authorList>
    </citation>
    <scope>NUCLEOTIDE SEQUENCE</scope>
    <source>
        <strain evidence="18">NZFS 4037</strain>
    </source>
</reference>
<dbReference type="GO" id="GO:0016020">
    <property type="term" value="C:membrane"/>
    <property type="evidence" value="ECO:0007669"/>
    <property type="project" value="UniProtKB-SubCell"/>
</dbReference>
<comment type="similarity">
    <text evidence="3">Belongs to the peptidase S1 family.</text>
</comment>
<dbReference type="Pfam" id="PF03092">
    <property type="entry name" value="BT1"/>
    <property type="match status" value="1"/>
</dbReference>
<dbReference type="PROSITE" id="PS00135">
    <property type="entry name" value="TRYPSIN_SER"/>
    <property type="match status" value="1"/>
</dbReference>
<evidence type="ECO:0000313" key="18">
    <source>
        <dbReference type="EMBL" id="KAG6966940.1"/>
    </source>
</evidence>
<gene>
    <name evidence="18" type="ORF">JG688_00006540</name>
</gene>
<dbReference type="InterPro" id="IPR001254">
    <property type="entry name" value="Trypsin_dom"/>
</dbReference>
<feature type="domain" description="Peptidase S1" evidence="17">
    <location>
        <begin position="33"/>
        <end position="260"/>
    </location>
</feature>
<evidence type="ECO:0000259" key="17">
    <source>
        <dbReference type="PROSITE" id="PS50240"/>
    </source>
</evidence>
<evidence type="ECO:0000256" key="12">
    <source>
        <dbReference type="ARBA" id="ARBA00023180"/>
    </source>
</evidence>
<organism evidence="18 19">
    <name type="scientific">Phytophthora aleatoria</name>
    <dbReference type="NCBI Taxonomy" id="2496075"/>
    <lineage>
        <taxon>Eukaryota</taxon>
        <taxon>Sar</taxon>
        <taxon>Stramenopiles</taxon>
        <taxon>Oomycota</taxon>
        <taxon>Peronosporomycetes</taxon>
        <taxon>Peronosporales</taxon>
        <taxon>Peronosporaceae</taxon>
        <taxon>Phytophthora</taxon>
    </lineage>
</organism>
<evidence type="ECO:0000256" key="11">
    <source>
        <dbReference type="ARBA" id="ARBA00023157"/>
    </source>
</evidence>
<evidence type="ECO:0000256" key="1">
    <source>
        <dbReference type="ARBA" id="ARBA00004141"/>
    </source>
</evidence>
<keyword evidence="13" id="KW-0645">Protease</keyword>
<dbReference type="PROSITE" id="PS50240">
    <property type="entry name" value="TRYPSIN_DOM"/>
    <property type="match status" value="1"/>
</dbReference>
<evidence type="ECO:0000256" key="4">
    <source>
        <dbReference type="ARBA" id="ARBA00022448"/>
    </source>
</evidence>
<feature type="transmembrane region" description="Helical" evidence="15">
    <location>
        <begin position="900"/>
        <end position="921"/>
    </location>
</feature>
<feature type="transmembrane region" description="Helical" evidence="15">
    <location>
        <begin position="966"/>
        <end position="987"/>
    </location>
</feature>
<evidence type="ECO:0000256" key="13">
    <source>
        <dbReference type="RuleBase" id="RU363034"/>
    </source>
</evidence>
<dbReference type="SMART" id="SM00020">
    <property type="entry name" value="Tryp_SPc"/>
    <property type="match status" value="1"/>
</dbReference>
<dbReference type="CDD" id="cd17484">
    <property type="entry name" value="MFS_FBT"/>
    <property type="match status" value="1"/>
</dbReference>
<feature type="region of interest" description="Disordered" evidence="14">
    <location>
        <begin position="1245"/>
        <end position="1280"/>
    </location>
</feature>
<dbReference type="InterPro" id="IPR039309">
    <property type="entry name" value="BT1"/>
</dbReference>
<evidence type="ECO:0000256" key="10">
    <source>
        <dbReference type="ARBA" id="ARBA00023136"/>
    </source>
</evidence>
<evidence type="ECO:0000256" key="6">
    <source>
        <dbReference type="ARBA" id="ARBA00022692"/>
    </source>
</evidence>
<feature type="transmembrane region" description="Helical" evidence="15">
    <location>
        <begin position="927"/>
        <end position="945"/>
    </location>
</feature>
<dbReference type="GO" id="GO:0004252">
    <property type="term" value="F:serine-type endopeptidase activity"/>
    <property type="evidence" value="ECO:0007669"/>
    <property type="project" value="InterPro"/>
</dbReference>
<keyword evidence="6 15" id="KW-0812">Transmembrane</keyword>
<keyword evidence="9" id="KW-0843">Virulence</keyword>
<feature type="transmembrane region" description="Helical" evidence="15">
    <location>
        <begin position="993"/>
        <end position="1011"/>
    </location>
</feature>
<keyword evidence="12" id="KW-0325">Glycoprotein</keyword>
<keyword evidence="19" id="KW-1185">Reference proteome</keyword>
<feature type="transmembrane region" description="Helical" evidence="15">
    <location>
        <begin position="1081"/>
        <end position="1100"/>
    </location>
</feature>
<feature type="chain" id="PRO_5035313578" description="Peptidase S1 domain-containing protein" evidence="16">
    <location>
        <begin position="24"/>
        <end position="1280"/>
    </location>
</feature>
<comment type="subcellular location">
    <subcellularLocation>
        <location evidence="1">Membrane</location>
        <topology evidence="1">Multi-pass membrane protein</topology>
    </subcellularLocation>
    <subcellularLocation>
        <location evidence="2">Secreted</location>
    </subcellularLocation>
</comment>
<dbReference type="InterPro" id="IPR018114">
    <property type="entry name" value="TRYPSIN_HIS"/>
</dbReference>
<dbReference type="EMBL" id="JAENGY010000288">
    <property type="protein sequence ID" value="KAG6966940.1"/>
    <property type="molecule type" value="Genomic_DNA"/>
</dbReference>
<feature type="transmembrane region" description="Helical" evidence="15">
    <location>
        <begin position="598"/>
        <end position="623"/>
    </location>
</feature>
<keyword evidence="10 15" id="KW-0472">Membrane</keyword>
<dbReference type="Pfam" id="PF00089">
    <property type="entry name" value="Trypsin"/>
    <property type="match status" value="1"/>
</dbReference>
<evidence type="ECO:0000256" key="7">
    <source>
        <dbReference type="ARBA" id="ARBA00022729"/>
    </source>
</evidence>
<dbReference type="InterPro" id="IPR004324">
    <property type="entry name" value="FBT"/>
</dbReference>
<feature type="transmembrane region" description="Helical" evidence="15">
    <location>
        <begin position="643"/>
        <end position="667"/>
    </location>
</feature>
<sequence>MKPANAVAVFAAVIAVIASPIGAYQGHVERELILGGEIVPSGTKTYVANIRLHQDSDSACGGSLISPTHVLTASHCTVNAPHWVAIGEHYRNGTEVGEVIKIVSMVNHPNYSENIPNSDDFMIVELERPSKFKPVKVAAADDSDFKPGTMATMMGWGANAETNGNFSYELQRVDVPLVSGETCAAYATVDSTMVCAGGVANIDSCDGDSGGPLIIESTDGEDVLVGVVSWAKDESCGREGYYGIYSRVSSARNWIDSILGGTLLLTSRSSQLGSALHPFQRAVANDWVRLLFYVDVAKQIAPDETTLETLPHFLLEVEEEIAANVDDEFFAGGFAARASALPVGALFTIEETRQHLHGAVRNYFQLSDVALDSYLVYGNETQLLLPPPLLTVRSDMGEDPVDSLYNITNPSASEQWPAALRMGSEAARQQETRKFFDELDAMELKLVVGMKRKEKVDGDGMEEKLYQWTVVMRYDLLNQGHLEVTMNYDLIHVPLLEGEKRSEGEDMPPVLLDTSAMFNWVTLMVVVLYQAVEFSLKWAEVKTIAAQHPDYSQRVNKHPIALALRKGAAKDFWFWFVLAVNFVTVTCLLATWRHAYRLSLNDILCFTFASCCALQWGSLVRYLQVNTRFHILGLTLRRGLPRVMQFLVGVLPIFVGFVLFGTVMFGAKVPRFQSASSTATTLFSVANGDEIHDTFNDVAYTPWIGQIYVYSYMILFSYVVLMGGQVRLPAGGQSSLIMVDSDAERQVPGIDGIRGRYKKADVASDVESGATSSPSATSTFSSSSAAADDDAYSMLSPPEKEKKAATALSNVQAVIHWFKSMRLQFADGLLLQIFFVYFTQGIRSTLCSLGTSYYLNETLALHPAQSESLRATAAIPWIIKPLYGMLSDSVPIWGTRRKSYLLIFSTISAAAYFALSMPGLITTYESALVALVVASLGIAFCDVVIDGKVVEAARSEREDMAGNLQTLSWISLSVGSVLGSMVSGYALNTFGPLGVFFLSAVGPLCVVLISIKIPEEKYVPQGDIGFLQTVQDQCRALASVVVDPICWRPMLWIFLSNALPPSVGEAMFSFKTAELGFSKSFLGFISTVGSFTLLGTTALYNAYFRDMPFRRMFFRIQLASACVSFAEFVLVSRLNVAFGISDRFFIFGDEILSDVVARLKHMPSLVLCAKICPPGIEGTMFALLMSIYNFSWSVASYGGSWLCNYLQISKTNFAGLATAVTIRSVAKIVPLFLLFMVPATTSISSSSLASKAKSKTAQGRKQSEGGSDSDSAAIDLKVQA</sequence>
<evidence type="ECO:0000256" key="14">
    <source>
        <dbReference type="SAM" id="MobiDB-lite"/>
    </source>
</evidence>
<name>A0A8J5IYG1_9STRA</name>
<evidence type="ECO:0000256" key="8">
    <source>
        <dbReference type="ARBA" id="ARBA00022989"/>
    </source>
</evidence>
<feature type="transmembrane region" description="Helical" evidence="15">
    <location>
        <begin position="572"/>
        <end position="592"/>
    </location>
</feature>
<dbReference type="AlphaFoldDB" id="A0A8J5IYG1"/>
<protein>
    <recommendedName>
        <fullName evidence="17">Peptidase S1 domain-containing protein</fullName>
    </recommendedName>
</protein>
<feature type="compositionally biased region" description="Low complexity" evidence="14">
    <location>
        <begin position="1245"/>
        <end position="1257"/>
    </location>
</feature>
<dbReference type="PANTHER" id="PTHR31585">
    <property type="entry name" value="FOLATE-BIOPTERIN TRANSPORTER 1, CHLOROPLASTIC"/>
    <property type="match status" value="1"/>
</dbReference>
<dbReference type="Proteomes" id="UP000709295">
    <property type="component" value="Unassembled WGS sequence"/>
</dbReference>
<dbReference type="InterPro" id="IPR033116">
    <property type="entry name" value="TRYPSIN_SER"/>
</dbReference>
<dbReference type="CDD" id="cd00190">
    <property type="entry name" value="Tryp_SPc"/>
    <property type="match status" value="1"/>
</dbReference>
<evidence type="ECO:0000256" key="3">
    <source>
        <dbReference type="ARBA" id="ARBA00007664"/>
    </source>
</evidence>
<keyword evidence="5" id="KW-0964">Secreted</keyword>
<proteinExistence type="inferred from homology"/>